<dbReference type="STRING" id="1122154.SAMN02746068_00194"/>
<dbReference type="EMBL" id="FPKS01000001">
    <property type="protein sequence ID" value="SFZ70366.1"/>
    <property type="molecule type" value="Genomic_DNA"/>
</dbReference>
<accession>A0A1K2H3W5</accession>
<evidence type="ECO:0000313" key="2">
    <source>
        <dbReference type="Proteomes" id="UP000185655"/>
    </source>
</evidence>
<gene>
    <name evidence="1" type="ORF">SAMN02746068_00194</name>
</gene>
<proteinExistence type="predicted"/>
<organism evidence="1 2">
    <name type="scientific">Pseudolactococcus chungangensis CAU 28 = DSM 22330</name>
    <dbReference type="NCBI Taxonomy" id="1122154"/>
    <lineage>
        <taxon>Bacteria</taxon>
        <taxon>Bacillati</taxon>
        <taxon>Bacillota</taxon>
        <taxon>Bacilli</taxon>
        <taxon>Lactobacillales</taxon>
        <taxon>Streptococcaceae</taxon>
        <taxon>Pseudolactococcus</taxon>
    </lineage>
</organism>
<protein>
    <submittedName>
        <fullName evidence="1">Uncharacterized protein</fullName>
    </submittedName>
</protein>
<dbReference type="AlphaFoldDB" id="A0A1K2H3W5"/>
<dbReference type="Proteomes" id="UP000185655">
    <property type="component" value="Unassembled WGS sequence"/>
</dbReference>
<evidence type="ECO:0000313" key="1">
    <source>
        <dbReference type="EMBL" id="SFZ70366.1"/>
    </source>
</evidence>
<name>A0A1K2H3W5_9LACT</name>
<reference evidence="1 2" key="1">
    <citation type="submission" date="2016-11" db="EMBL/GenBank/DDBJ databases">
        <authorList>
            <person name="Jaros S."/>
            <person name="Januszkiewicz K."/>
            <person name="Wedrychowicz H."/>
        </authorList>
    </citation>
    <scope>NUCLEOTIDE SEQUENCE [LARGE SCALE GENOMIC DNA]</scope>
    <source>
        <strain evidence="1 2">DSM 22330</strain>
    </source>
</reference>
<sequence length="106" mass="12393">MITNHILLQNNCAVLATPLDVQEDFTDELIRFYGTNDNRSFKKFLYETSIEMLPSGLTQPVLKELIISKIKKDSGSENQEEFEYLEEYPIEKLNNILKLHQERNEA</sequence>